<keyword evidence="1" id="KW-1133">Transmembrane helix</keyword>
<organism evidence="2 3">
    <name type="scientific">Xenopus laevis</name>
    <name type="common">African clawed frog</name>
    <dbReference type="NCBI Taxonomy" id="8355"/>
    <lineage>
        <taxon>Eukaryota</taxon>
        <taxon>Metazoa</taxon>
        <taxon>Chordata</taxon>
        <taxon>Craniata</taxon>
        <taxon>Vertebrata</taxon>
        <taxon>Euteleostomi</taxon>
        <taxon>Amphibia</taxon>
        <taxon>Batrachia</taxon>
        <taxon>Anura</taxon>
        <taxon>Pipoidea</taxon>
        <taxon>Pipidae</taxon>
        <taxon>Xenopodinae</taxon>
        <taxon>Xenopus</taxon>
        <taxon>Xenopus</taxon>
    </lineage>
</organism>
<protein>
    <submittedName>
        <fullName evidence="2">Uncharacterized protein</fullName>
    </submittedName>
</protein>
<reference evidence="3" key="1">
    <citation type="journal article" date="2016" name="Nature">
        <title>Genome evolution in the allotetraploid frog Xenopus laevis.</title>
        <authorList>
            <person name="Session A.M."/>
            <person name="Uno Y."/>
            <person name="Kwon T."/>
            <person name="Chapman J.A."/>
            <person name="Toyoda A."/>
            <person name="Takahashi S."/>
            <person name="Fukui A."/>
            <person name="Hikosaka A."/>
            <person name="Suzuki A."/>
            <person name="Kondo M."/>
            <person name="van Heeringen S.J."/>
            <person name="Quigley I."/>
            <person name="Heinz S."/>
            <person name="Ogino H."/>
            <person name="Ochi H."/>
            <person name="Hellsten U."/>
            <person name="Lyons J.B."/>
            <person name="Simakov O."/>
            <person name="Putnam N."/>
            <person name="Stites J."/>
            <person name="Kuroki Y."/>
            <person name="Tanaka T."/>
            <person name="Michiue T."/>
            <person name="Watanabe M."/>
            <person name="Bogdanovic O."/>
            <person name="Lister R."/>
            <person name="Georgiou G."/>
            <person name="Paranjpe S.S."/>
            <person name="van Kruijsbergen I."/>
            <person name="Shu S."/>
            <person name="Carlson J."/>
            <person name="Kinoshita T."/>
            <person name="Ohta Y."/>
            <person name="Mawaribuchi S."/>
            <person name="Jenkins J."/>
            <person name="Grimwood J."/>
            <person name="Schmutz J."/>
            <person name="Mitros T."/>
            <person name="Mozaffari S.V."/>
            <person name="Suzuki Y."/>
            <person name="Haramoto Y."/>
            <person name="Yamamoto T.S."/>
            <person name="Takagi C."/>
            <person name="Heald R."/>
            <person name="Miller K."/>
            <person name="Haudenschild C."/>
            <person name="Kitzman J."/>
            <person name="Nakayama T."/>
            <person name="Izutsu Y."/>
            <person name="Robert J."/>
            <person name="Fortriede J."/>
            <person name="Burns K."/>
            <person name="Lotay V."/>
            <person name="Karimi K."/>
            <person name="Yasuoka Y."/>
            <person name="Dichmann D.S."/>
            <person name="Flajnik M.F."/>
            <person name="Houston D.W."/>
            <person name="Shendure J."/>
            <person name="DuPasquier L."/>
            <person name="Vize P.D."/>
            <person name="Zorn A.M."/>
            <person name="Ito M."/>
            <person name="Marcotte E.M."/>
            <person name="Wallingford J.B."/>
            <person name="Ito Y."/>
            <person name="Asashima M."/>
            <person name="Ueno N."/>
            <person name="Matsuda Y."/>
            <person name="Veenstra G.J."/>
            <person name="Fujiyama A."/>
            <person name="Harland R.M."/>
            <person name="Taira M."/>
            <person name="Rokhsar D.S."/>
        </authorList>
    </citation>
    <scope>NUCLEOTIDE SEQUENCE [LARGE SCALE GENOMIC DNA]</scope>
    <source>
        <strain evidence="3">J</strain>
    </source>
</reference>
<proteinExistence type="predicted"/>
<dbReference type="AlphaFoldDB" id="A0A974BWS9"/>
<dbReference type="Proteomes" id="UP000694892">
    <property type="component" value="Chromosome 9_10L"/>
</dbReference>
<keyword evidence="1" id="KW-0812">Transmembrane</keyword>
<dbReference type="EMBL" id="CM004482">
    <property type="protein sequence ID" value="OCT62067.1"/>
    <property type="molecule type" value="Genomic_DNA"/>
</dbReference>
<name>A0A974BWS9_XENLA</name>
<evidence type="ECO:0000313" key="3">
    <source>
        <dbReference type="Proteomes" id="UP000694892"/>
    </source>
</evidence>
<feature type="transmembrane region" description="Helical" evidence="1">
    <location>
        <begin position="20"/>
        <end position="42"/>
    </location>
</feature>
<evidence type="ECO:0000313" key="2">
    <source>
        <dbReference type="EMBL" id="OCT62067.1"/>
    </source>
</evidence>
<gene>
    <name evidence="2" type="ORF">XELAEV_18043151mg</name>
</gene>
<keyword evidence="1" id="KW-0472">Membrane</keyword>
<evidence type="ECO:0000256" key="1">
    <source>
        <dbReference type="SAM" id="Phobius"/>
    </source>
</evidence>
<accession>A0A974BWS9</accession>
<sequence length="95" mass="10622">MSSFILECASKPLFGRSPMMLQLAPIYIYIYFCLVGVSRAAAPLCRMFRSWFGGCVHLAWKSFTSAGSTRSRFHGGRETLGRLSAMEPVVTSEYK</sequence>